<evidence type="ECO:0000259" key="9">
    <source>
        <dbReference type="Pfam" id="PF22837"/>
    </source>
</evidence>
<organism evidence="10 11">
    <name type="scientific">Funiculus sociatus GB2-A5</name>
    <dbReference type="NCBI Taxonomy" id="2933946"/>
    <lineage>
        <taxon>Bacteria</taxon>
        <taxon>Bacillati</taxon>
        <taxon>Cyanobacteriota</taxon>
        <taxon>Cyanophyceae</taxon>
        <taxon>Coleofasciculales</taxon>
        <taxon>Coleofasciculaceae</taxon>
        <taxon>Funiculus</taxon>
    </lineage>
</organism>
<feature type="region of interest" description="Disordered" evidence="7">
    <location>
        <begin position="286"/>
        <end position="306"/>
    </location>
</feature>
<dbReference type="InterPro" id="IPR002052">
    <property type="entry name" value="DNA_methylase_N6_adenine_CS"/>
</dbReference>
<dbReference type="InterPro" id="IPR029063">
    <property type="entry name" value="SAM-dependent_MTases_sf"/>
</dbReference>
<feature type="domain" description="Type II methyltransferase M.Eco57I C-terminal" evidence="9">
    <location>
        <begin position="317"/>
        <end position="523"/>
    </location>
</feature>
<keyword evidence="3 10" id="KW-0489">Methyltransferase</keyword>
<sequence length="548" mass="61694">MSATELTRALLNKQLDSAKTQTERNQLGQFATSTALATDILEYARGLLPSNFKIRFLDPAFGTGSFYSALLQRFPLSQIVSAVGYEIDPHYGNEAIKLWGDTPLQLSIADFTQAKPPNSDEALANLLICNPPYVRHHHLTRLEKLRLKRTTEQTSGIKLSGLAGLYCHFLCISDAWMASDALAGWLIPSGFMDVNYGQQVKEYLLNQVTLLRVHRFYPDDVQFEDALVSSAVVWFRKALPPVNHAVEFTYGGSLTAPKVRELVSVEVLRHTVKWTKFGLGYSNRNSNSQQLKLKDTASTSRMPLSSEGRNSEFLPLKLSDLFTIKRGLATGANHFFVLTPEQVSTHQLPLEFLKPILPSPRFLSVDEIEADSVGNPILESKLFLLTCNLPLYEVKAKYPSLWKYLQMGVENGISDRYLCKHRSPWYSQEKRPPSPFLCTYMGRQNTSRGRPFRFILNHSMATATNVYLMLYPKPALEKALLKKPELLRLVWQALNQMDDETLMGEGRVYGGGLHKLEPKELGNAIAEKFLEILPSLSYVANSLSESLL</sequence>
<evidence type="ECO:0000256" key="3">
    <source>
        <dbReference type="ARBA" id="ARBA00022603"/>
    </source>
</evidence>
<keyword evidence="4" id="KW-0808">Transferase</keyword>
<dbReference type="InterPro" id="IPR050953">
    <property type="entry name" value="N4_N6_ade-DNA_methylase"/>
</dbReference>
<evidence type="ECO:0000259" key="8">
    <source>
        <dbReference type="Pfam" id="PF07669"/>
    </source>
</evidence>
<evidence type="ECO:0000256" key="4">
    <source>
        <dbReference type="ARBA" id="ARBA00022679"/>
    </source>
</evidence>
<dbReference type="Pfam" id="PF07669">
    <property type="entry name" value="Eco57I"/>
    <property type="match status" value="1"/>
</dbReference>
<dbReference type="InterPro" id="IPR054520">
    <property type="entry name" value="M_Eco57I_C"/>
</dbReference>
<dbReference type="GO" id="GO:0008168">
    <property type="term" value="F:methyltransferase activity"/>
    <property type="evidence" value="ECO:0007669"/>
    <property type="project" value="UniProtKB-KW"/>
</dbReference>
<evidence type="ECO:0000256" key="2">
    <source>
        <dbReference type="ARBA" id="ARBA00011900"/>
    </source>
</evidence>
<evidence type="ECO:0000256" key="6">
    <source>
        <dbReference type="ARBA" id="ARBA00047942"/>
    </source>
</evidence>
<keyword evidence="5" id="KW-0949">S-adenosyl-L-methionine</keyword>
<comment type="catalytic activity">
    <reaction evidence="6">
        <text>a 2'-deoxyadenosine in DNA + S-adenosyl-L-methionine = an N(6)-methyl-2'-deoxyadenosine in DNA + S-adenosyl-L-homocysteine + H(+)</text>
        <dbReference type="Rhea" id="RHEA:15197"/>
        <dbReference type="Rhea" id="RHEA-COMP:12418"/>
        <dbReference type="Rhea" id="RHEA-COMP:12419"/>
        <dbReference type="ChEBI" id="CHEBI:15378"/>
        <dbReference type="ChEBI" id="CHEBI:57856"/>
        <dbReference type="ChEBI" id="CHEBI:59789"/>
        <dbReference type="ChEBI" id="CHEBI:90615"/>
        <dbReference type="ChEBI" id="CHEBI:90616"/>
        <dbReference type="EC" id="2.1.1.72"/>
    </reaction>
</comment>
<evidence type="ECO:0000256" key="7">
    <source>
        <dbReference type="SAM" id="MobiDB-lite"/>
    </source>
</evidence>
<dbReference type="SUPFAM" id="SSF53335">
    <property type="entry name" value="S-adenosyl-L-methionine-dependent methyltransferases"/>
    <property type="match status" value="1"/>
</dbReference>
<proteinExistence type="inferred from homology"/>
<reference evidence="10 11" key="1">
    <citation type="submission" date="2022-04" db="EMBL/GenBank/DDBJ databases">
        <title>Positive selection, recombination, and allopatry shape intraspecific diversity of widespread and dominant cyanobacteria.</title>
        <authorList>
            <person name="Wei J."/>
            <person name="Shu W."/>
            <person name="Hu C."/>
        </authorList>
    </citation>
    <scope>NUCLEOTIDE SEQUENCE [LARGE SCALE GENOMIC DNA]</scope>
    <source>
        <strain evidence="10 11">GB2-A5</strain>
    </source>
</reference>
<dbReference type="GO" id="GO:0032259">
    <property type="term" value="P:methylation"/>
    <property type="evidence" value="ECO:0007669"/>
    <property type="project" value="UniProtKB-KW"/>
</dbReference>
<dbReference type="PANTHER" id="PTHR33841:SF5">
    <property type="entry name" value="DNA METHYLASE (MODIFICATION METHYLASE) (METHYLTRANSFERASE)-RELATED"/>
    <property type="match status" value="1"/>
</dbReference>
<dbReference type="EC" id="2.1.1.72" evidence="2"/>
<evidence type="ECO:0000256" key="1">
    <source>
        <dbReference type="ARBA" id="ARBA00006594"/>
    </source>
</evidence>
<feature type="compositionally biased region" description="Polar residues" evidence="7">
    <location>
        <begin position="286"/>
        <end position="303"/>
    </location>
</feature>
<dbReference type="EMBL" id="JAMPKK010000046">
    <property type="protein sequence ID" value="MEP0866585.1"/>
    <property type="molecule type" value="Genomic_DNA"/>
</dbReference>
<comment type="similarity">
    <text evidence="1">Belongs to the N(4)/N(6)-methyltransferase family.</text>
</comment>
<protein>
    <recommendedName>
        <fullName evidence="2">site-specific DNA-methyltransferase (adenine-specific)</fullName>
        <ecNumber evidence="2">2.1.1.72</ecNumber>
    </recommendedName>
</protein>
<evidence type="ECO:0000313" key="11">
    <source>
        <dbReference type="Proteomes" id="UP001442494"/>
    </source>
</evidence>
<gene>
    <name evidence="10" type="ORF">NDI37_19185</name>
</gene>
<comment type="caution">
    <text evidence="10">The sequence shown here is derived from an EMBL/GenBank/DDBJ whole genome shotgun (WGS) entry which is preliminary data.</text>
</comment>
<dbReference type="RefSeq" id="WP_190417264.1">
    <property type="nucleotide sequence ID" value="NZ_JAMPKK010000046.1"/>
</dbReference>
<keyword evidence="11" id="KW-1185">Reference proteome</keyword>
<dbReference type="PRINTS" id="PR00507">
    <property type="entry name" value="N12N6MTFRASE"/>
</dbReference>
<dbReference type="Gene3D" id="3.40.50.150">
    <property type="entry name" value="Vaccinia Virus protein VP39"/>
    <property type="match status" value="1"/>
</dbReference>
<accession>A0ABV0JTN9</accession>
<name>A0ABV0JTN9_9CYAN</name>
<dbReference type="Pfam" id="PF22837">
    <property type="entry name" value="M_Eco57I_C"/>
    <property type="match status" value="1"/>
</dbReference>
<dbReference type="PROSITE" id="PS00092">
    <property type="entry name" value="N6_MTASE"/>
    <property type="match status" value="1"/>
</dbReference>
<feature type="domain" description="Type II methyltransferase M.TaqI-like" evidence="8">
    <location>
        <begin position="127"/>
        <end position="220"/>
    </location>
</feature>
<dbReference type="Proteomes" id="UP001442494">
    <property type="component" value="Unassembled WGS sequence"/>
</dbReference>
<evidence type="ECO:0000256" key="5">
    <source>
        <dbReference type="ARBA" id="ARBA00022691"/>
    </source>
</evidence>
<evidence type="ECO:0000313" key="10">
    <source>
        <dbReference type="EMBL" id="MEP0866585.1"/>
    </source>
</evidence>
<dbReference type="InterPro" id="IPR011639">
    <property type="entry name" value="MethylTrfase_TaqI-like_dom"/>
</dbReference>
<dbReference type="PANTHER" id="PTHR33841">
    <property type="entry name" value="DNA METHYLTRANSFERASE YEEA-RELATED"/>
    <property type="match status" value="1"/>
</dbReference>